<dbReference type="EMBL" id="CAJGYM010000009">
    <property type="protein sequence ID" value="CAD6188981.1"/>
    <property type="molecule type" value="Genomic_DNA"/>
</dbReference>
<evidence type="ECO:0000259" key="2">
    <source>
        <dbReference type="Pfam" id="PF24976"/>
    </source>
</evidence>
<comment type="caution">
    <text evidence="3">The sequence shown here is derived from an EMBL/GenBank/DDBJ whole genome shotgun (WGS) entry which is preliminary data.</text>
</comment>
<keyword evidence="4" id="KW-1185">Reference proteome</keyword>
<dbReference type="Proteomes" id="UP000835052">
    <property type="component" value="Unassembled WGS sequence"/>
</dbReference>
<name>A0A8S1H089_9PELO</name>
<evidence type="ECO:0000313" key="3">
    <source>
        <dbReference type="EMBL" id="CAD6188981.1"/>
    </source>
</evidence>
<dbReference type="Pfam" id="PF24976">
    <property type="entry name" value="Lipocalin_10"/>
    <property type="match status" value="1"/>
</dbReference>
<dbReference type="InterPro" id="IPR056868">
    <property type="entry name" value="Lipocalin_dom_nem"/>
</dbReference>
<dbReference type="AlphaFoldDB" id="A0A8S1H089"/>
<dbReference type="OrthoDB" id="5845413at2759"/>
<accession>A0A8S1H089</accession>
<organism evidence="3 4">
    <name type="scientific">Caenorhabditis auriculariae</name>
    <dbReference type="NCBI Taxonomy" id="2777116"/>
    <lineage>
        <taxon>Eukaryota</taxon>
        <taxon>Metazoa</taxon>
        <taxon>Ecdysozoa</taxon>
        <taxon>Nematoda</taxon>
        <taxon>Chromadorea</taxon>
        <taxon>Rhabditida</taxon>
        <taxon>Rhabditina</taxon>
        <taxon>Rhabditomorpha</taxon>
        <taxon>Rhabditoidea</taxon>
        <taxon>Rhabditidae</taxon>
        <taxon>Peloderinae</taxon>
        <taxon>Caenorhabditis</taxon>
    </lineage>
</organism>
<dbReference type="PANTHER" id="PTHR37437:SF5">
    <property type="entry name" value="LIPOCALIN-RELATED PROTEIN"/>
    <property type="match status" value="1"/>
</dbReference>
<feature type="region of interest" description="Disordered" evidence="1">
    <location>
        <begin position="1"/>
        <end position="20"/>
    </location>
</feature>
<dbReference type="PANTHER" id="PTHR37437">
    <property type="entry name" value="LIPOCALIN-RELATED PROTEIN-RELATED"/>
    <property type="match status" value="1"/>
</dbReference>
<proteinExistence type="predicted"/>
<reference evidence="3" key="1">
    <citation type="submission" date="2020-10" db="EMBL/GenBank/DDBJ databases">
        <authorList>
            <person name="Kikuchi T."/>
        </authorList>
    </citation>
    <scope>NUCLEOTIDE SEQUENCE</scope>
    <source>
        <strain evidence="3">NKZ352</strain>
    </source>
</reference>
<evidence type="ECO:0000313" key="4">
    <source>
        <dbReference type="Proteomes" id="UP000835052"/>
    </source>
</evidence>
<sequence>MDEKAGLDDTASGWSDVRRRTSDPAAAPLRMPSFYLALCLGLFTGTNSQLLEIFGLSTGDAGTVDRQPFHDLASQSAGLINYLQTIQKNPNNDLNKRLKEGTGGLPRVNFIEGLPVLPGVVGSLPGAGSCLPRGSPLVKDKSPSFFQNILRNIPGAQDYLASLLPSPKVNVKSLYGKFQWALDTPSVHNRFCSMTEFLPQAEAGNSSAFSIQEKFRSNSESGGEKVAFGYGIIHKERTYVYMQDDPCPYQIVTVGPINDETNQYEYVILSNWARFPIIGLVRDLRTFYAKYKDQLEDQLDKDGFNNEITGNSNIHYADWSKCRPATPINYIQNVLADLFG</sequence>
<protein>
    <recommendedName>
        <fullName evidence="2">Lipocalin domain-containing protein</fullName>
    </recommendedName>
</protein>
<gene>
    <name evidence="3" type="ORF">CAUJ_LOCUS4900</name>
</gene>
<evidence type="ECO:0000256" key="1">
    <source>
        <dbReference type="SAM" id="MobiDB-lite"/>
    </source>
</evidence>
<feature type="domain" description="Lipocalin" evidence="2">
    <location>
        <begin position="154"/>
        <end position="331"/>
    </location>
</feature>